<dbReference type="InterPro" id="IPR036259">
    <property type="entry name" value="MFS_trans_sf"/>
</dbReference>
<dbReference type="PROSITE" id="PS50850">
    <property type="entry name" value="MFS"/>
    <property type="match status" value="1"/>
</dbReference>
<dbReference type="RefSeq" id="WP_306761956.1">
    <property type="nucleotide sequence ID" value="NZ_CP118224.1"/>
</dbReference>
<evidence type="ECO:0000256" key="5">
    <source>
        <dbReference type="ARBA" id="ARBA00023136"/>
    </source>
</evidence>
<feature type="transmembrane region" description="Helical" evidence="6">
    <location>
        <begin position="280"/>
        <end position="296"/>
    </location>
</feature>
<feature type="transmembrane region" description="Helical" evidence="6">
    <location>
        <begin position="217"/>
        <end position="240"/>
    </location>
</feature>
<dbReference type="PANTHER" id="PTHR23513:SF6">
    <property type="entry name" value="MAJOR FACILITATOR SUPERFAMILY ASSOCIATED DOMAIN-CONTAINING PROTEIN"/>
    <property type="match status" value="1"/>
</dbReference>
<evidence type="ECO:0000259" key="7">
    <source>
        <dbReference type="PROSITE" id="PS50850"/>
    </source>
</evidence>
<keyword evidence="4 6" id="KW-1133">Transmembrane helix</keyword>
<protein>
    <submittedName>
        <fullName evidence="8">MFS transporter</fullName>
    </submittedName>
</protein>
<dbReference type="SUPFAM" id="SSF103473">
    <property type="entry name" value="MFS general substrate transporter"/>
    <property type="match status" value="1"/>
</dbReference>
<evidence type="ECO:0000256" key="6">
    <source>
        <dbReference type="SAM" id="Phobius"/>
    </source>
</evidence>
<dbReference type="Gene3D" id="1.20.1250.20">
    <property type="entry name" value="MFS general substrate transporter like domains"/>
    <property type="match status" value="1"/>
</dbReference>
<dbReference type="Proteomes" id="UP001223802">
    <property type="component" value="Chromosome"/>
</dbReference>
<feature type="transmembrane region" description="Helical" evidence="6">
    <location>
        <begin position="167"/>
        <end position="187"/>
    </location>
</feature>
<reference evidence="8 9" key="1">
    <citation type="submission" date="2023-02" db="EMBL/GenBank/DDBJ databases">
        <title>Complete genome sequence of a novel bacterium Oceanimonas sp. NTOU-MSR1 isolated from marine coast sediment.</title>
        <authorList>
            <person name="Yang H.-T."/>
            <person name="Chen Y.-L."/>
            <person name="Ho Y.-N."/>
        </authorList>
    </citation>
    <scope>NUCLEOTIDE SEQUENCE [LARGE SCALE GENOMIC DNA]</scope>
    <source>
        <strain evidence="8 9">NTOU-MSR1</strain>
    </source>
</reference>
<dbReference type="PANTHER" id="PTHR23513">
    <property type="entry name" value="INTEGRAL MEMBRANE EFFLUX PROTEIN-RELATED"/>
    <property type="match status" value="1"/>
</dbReference>
<dbReference type="InterPro" id="IPR020846">
    <property type="entry name" value="MFS_dom"/>
</dbReference>
<dbReference type="GO" id="GO:0005886">
    <property type="term" value="C:plasma membrane"/>
    <property type="evidence" value="ECO:0007669"/>
    <property type="project" value="UniProtKB-SubCell"/>
</dbReference>
<feature type="transmembrane region" description="Helical" evidence="6">
    <location>
        <begin position="252"/>
        <end position="273"/>
    </location>
</feature>
<proteinExistence type="predicted"/>
<evidence type="ECO:0000313" key="8">
    <source>
        <dbReference type="EMBL" id="WMC10678.1"/>
    </source>
</evidence>
<evidence type="ECO:0000313" key="9">
    <source>
        <dbReference type="Proteomes" id="UP001223802"/>
    </source>
</evidence>
<keyword evidence="2" id="KW-1003">Cell membrane</keyword>
<dbReference type="InterPro" id="IPR011701">
    <property type="entry name" value="MFS"/>
</dbReference>
<keyword evidence="9" id="KW-1185">Reference proteome</keyword>
<name>A0AA50KNA9_9GAMM</name>
<dbReference type="GO" id="GO:0022857">
    <property type="term" value="F:transmembrane transporter activity"/>
    <property type="evidence" value="ECO:0007669"/>
    <property type="project" value="InterPro"/>
</dbReference>
<dbReference type="Pfam" id="PF07690">
    <property type="entry name" value="MFS_1"/>
    <property type="match status" value="1"/>
</dbReference>
<feature type="transmembrane region" description="Helical" evidence="6">
    <location>
        <begin position="18"/>
        <end position="40"/>
    </location>
</feature>
<dbReference type="CDD" id="cd06173">
    <property type="entry name" value="MFS_MefA_like"/>
    <property type="match status" value="1"/>
</dbReference>
<dbReference type="EMBL" id="CP118224">
    <property type="protein sequence ID" value="WMC10678.1"/>
    <property type="molecule type" value="Genomic_DNA"/>
</dbReference>
<feature type="transmembrane region" description="Helical" evidence="6">
    <location>
        <begin position="46"/>
        <end position="70"/>
    </location>
</feature>
<keyword evidence="3 6" id="KW-0812">Transmembrane</keyword>
<evidence type="ECO:0000256" key="4">
    <source>
        <dbReference type="ARBA" id="ARBA00022989"/>
    </source>
</evidence>
<organism evidence="8 9">
    <name type="scientific">Oceanimonas pelagia</name>
    <dbReference type="NCBI Taxonomy" id="3028314"/>
    <lineage>
        <taxon>Bacteria</taxon>
        <taxon>Pseudomonadati</taxon>
        <taxon>Pseudomonadota</taxon>
        <taxon>Gammaproteobacteria</taxon>
        <taxon>Aeromonadales</taxon>
        <taxon>Aeromonadaceae</taxon>
        <taxon>Oceanimonas</taxon>
    </lineage>
</organism>
<evidence type="ECO:0000256" key="1">
    <source>
        <dbReference type="ARBA" id="ARBA00004651"/>
    </source>
</evidence>
<evidence type="ECO:0000256" key="2">
    <source>
        <dbReference type="ARBA" id="ARBA00022475"/>
    </source>
</evidence>
<gene>
    <name evidence="8" type="ORF">PU634_16665</name>
</gene>
<feature type="transmembrane region" description="Helical" evidence="6">
    <location>
        <begin position="364"/>
        <end position="385"/>
    </location>
</feature>
<keyword evidence="5 6" id="KW-0472">Membrane</keyword>
<dbReference type="AlphaFoldDB" id="A0AA50KNA9"/>
<evidence type="ECO:0000256" key="3">
    <source>
        <dbReference type="ARBA" id="ARBA00022692"/>
    </source>
</evidence>
<dbReference type="KEGG" id="ope:PU634_16665"/>
<accession>A0AA50KNA9</accession>
<sequence length="433" mass="46073">MLSVLAHPTYRKLFSAQVIALLGTGLATVALSLLAFQLAGERAGTVLGTVLAIKMLAYVFISPVAAALTAHLPRRPLLISLDVLRAATALGLPFVTQVWQVYVLIFLLQSASACFTPLFQATIPEVLKDEEQYTRALSLSRLAYDLENLLSPALAVALLSLMSWHGLFVGTVAGFAASALLLLTTTLPRQQVTEQAGLYQKVARGLRVYLATPRLRGLLAFNLAVASAGAMVIVNTVVIVQARLGLSEQDTALALACFGAGSMAAALTLPLLLKQWRERTLMLAGGICLVAGLLAATGIQGLTWVLPLWLLLGLGYALVQTPSGRLLARSAHSEDRPAVFAAQFSLSHACWLFAYPLAGWLGSALGIAPTLVLFAGVALLAVLAAGRLWPKEDPAELAHCHDELPSDHPHLAGGPKHHTHPYVIDDLHTRWPG</sequence>
<comment type="subcellular location">
    <subcellularLocation>
        <location evidence="1">Cell membrane</location>
        <topology evidence="1">Multi-pass membrane protein</topology>
    </subcellularLocation>
</comment>
<feature type="domain" description="Major facilitator superfamily (MFS) profile" evidence="7">
    <location>
        <begin position="9"/>
        <end position="393"/>
    </location>
</feature>